<evidence type="ECO:0000313" key="7">
    <source>
        <dbReference type="Proteomes" id="UP000064893"/>
    </source>
</evidence>
<dbReference type="PROSITE" id="PS52035">
    <property type="entry name" value="PEPTIDASE_M14"/>
    <property type="match status" value="1"/>
</dbReference>
<dbReference type="EMBL" id="CP013118">
    <property type="protein sequence ID" value="ALO16419.1"/>
    <property type="molecule type" value="Genomic_DNA"/>
</dbReference>
<evidence type="ECO:0000256" key="4">
    <source>
        <dbReference type="SAM" id="SignalP"/>
    </source>
</evidence>
<dbReference type="STRING" id="1307839.L21SP5_02798"/>
<feature type="active site" description="Proton donor/acceptor" evidence="3">
    <location>
        <position position="294"/>
    </location>
</feature>
<dbReference type="InterPro" id="IPR000834">
    <property type="entry name" value="Peptidase_M14"/>
</dbReference>
<comment type="similarity">
    <text evidence="2 3">Belongs to the peptidase M14 family.</text>
</comment>
<keyword evidence="6" id="KW-0121">Carboxypeptidase</keyword>
<dbReference type="PATRIC" id="fig|1307839.3.peg.2937"/>
<reference evidence="6 7" key="1">
    <citation type="submission" date="2015-11" db="EMBL/GenBank/DDBJ databases">
        <title>Description and complete genome sequence of a novel strain predominating in hypersaline microbial mats and representing a new family of the Bacteriodetes phylum.</title>
        <authorList>
            <person name="Spring S."/>
            <person name="Bunk B."/>
            <person name="Sproer C."/>
            <person name="Klenk H.-P."/>
        </authorList>
    </citation>
    <scope>NUCLEOTIDE SEQUENCE [LARGE SCALE GENOMIC DNA]</scope>
    <source>
        <strain evidence="6 7">L21-Spi-D4</strain>
    </source>
</reference>
<dbReference type="PANTHER" id="PTHR11705:SF145">
    <property type="entry name" value="PEPTIDASE M14 CARBOXYPEPTIDASE A DOMAIN-CONTAINING PROTEIN"/>
    <property type="match status" value="1"/>
</dbReference>
<keyword evidence="4" id="KW-0732">Signal</keyword>
<dbReference type="AlphaFoldDB" id="A0A0S2I1X4"/>
<feature type="domain" description="Peptidase M14" evidence="5">
    <location>
        <begin position="38"/>
        <end position="315"/>
    </location>
</feature>
<dbReference type="SUPFAM" id="SSF53187">
    <property type="entry name" value="Zn-dependent exopeptidases"/>
    <property type="match status" value="1"/>
</dbReference>
<evidence type="ECO:0000256" key="1">
    <source>
        <dbReference type="ARBA" id="ARBA00001947"/>
    </source>
</evidence>
<dbReference type="GO" id="GO:0004181">
    <property type="term" value="F:metallocarboxypeptidase activity"/>
    <property type="evidence" value="ECO:0007669"/>
    <property type="project" value="InterPro"/>
</dbReference>
<dbReference type="PANTHER" id="PTHR11705">
    <property type="entry name" value="PROTEASE FAMILY M14 CARBOXYPEPTIDASE A,B"/>
    <property type="match status" value="1"/>
</dbReference>
<evidence type="ECO:0000256" key="2">
    <source>
        <dbReference type="ARBA" id="ARBA00005988"/>
    </source>
</evidence>
<keyword evidence="7" id="KW-1185">Reference proteome</keyword>
<evidence type="ECO:0000313" key="6">
    <source>
        <dbReference type="EMBL" id="ALO16419.1"/>
    </source>
</evidence>
<protein>
    <submittedName>
        <fullName evidence="6">Zinc carboxypeptidase</fullName>
    </submittedName>
</protein>
<dbReference type="GO" id="GO:0005615">
    <property type="term" value="C:extracellular space"/>
    <property type="evidence" value="ECO:0007669"/>
    <property type="project" value="TreeGrafter"/>
</dbReference>
<feature type="signal peptide" evidence="4">
    <location>
        <begin position="1"/>
        <end position="15"/>
    </location>
</feature>
<keyword evidence="6" id="KW-0378">Hydrolase</keyword>
<dbReference type="RefSeq" id="WP_057953794.1">
    <property type="nucleotide sequence ID" value="NZ_CP013118.1"/>
</dbReference>
<feature type="chain" id="PRO_5013198433" evidence="4">
    <location>
        <begin position="16"/>
        <end position="592"/>
    </location>
</feature>
<comment type="cofactor">
    <cofactor evidence="1">
        <name>Zn(2+)</name>
        <dbReference type="ChEBI" id="CHEBI:29105"/>
    </cofactor>
</comment>
<dbReference type="GO" id="GO:0006508">
    <property type="term" value="P:proteolysis"/>
    <property type="evidence" value="ECO:0007669"/>
    <property type="project" value="InterPro"/>
</dbReference>
<dbReference type="PROSITE" id="PS51257">
    <property type="entry name" value="PROKAR_LIPOPROTEIN"/>
    <property type="match status" value="1"/>
</dbReference>
<dbReference type="CDD" id="cd06241">
    <property type="entry name" value="M14-like"/>
    <property type="match status" value="1"/>
</dbReference>
<dbReference type="OrthoDB" id="1111523at2"/>
<accession>A0A0S2I1X4</accession>
<dbReference type="Gene3D" id="3.40.630.10">
    <property type="entry name" value="Zn peptidases"/>
    <property type="match status" value="1"/>
</dbReference>
<gene>
    <name evidence="6" type="ORF">L21SP5_02798</name>
</gene>
<dbReference type="GO" id="GO:0008270">
    <property type="term" value="F:zinc ion binding"/>
    <property type="evidence" value="ECO:0007669"/>
    <property type="project" value="InterPro"/>
</dbReference>
<organism evidence="6 7">
    <name type="scientific">Salinivirga cyanobacteriivorans</name>
    <dbReference type="NCBI Taxonomy" id="1307839"/>
    <lineage>
        <taxon>Bacteria</taxon>
        <taxon>Pseudomonadati</taxon>
        <taxon>Bacteroidota</taxon>
        <taxon>Bacteroidia</taxon>
        <taxon>Bacteroidales</taxon>
        <taxon>Salinivirgaceae</taxon>
        <taxon>Salinivirga</taxon>
    </lineage>
</organism>
<proteinExistence type="inferred from homology"/>
<name>A0A0S2I1X4_9BACT</name>
<evidence type="ECO:0000259" key="5">
    <source>
        <dbReference type="PROSITE" id="PS52035"/>
    </source>
</evidence>
<evidence type="ECO:0000256" key="3">
    <source>
        <dbReference type="PROSITE-ProRule" id="PRU01379"/>
    </source>
</evidence>
<dbReference type="Proteomes" id="UP000064893">
    <property type="component" value="Chromosome"/>
</dbReference>
<sequence length="592" mass="68696" precursor="true">MIRAALFLLSVTLLAACSPQSESDFEFQLPFETSEGSKTATYEQTLEFCESIEKASPQVFYTSYGESSQGYKLPLLIVDKDGLNEVEAIRDAGRTILFVESNIHPGEPDGNDAMMLLLRDIVTGKKKGLLDSVSIMFAPVVNPDGLKRFGAYNRINQNGPEKMGWRTNAQNLNLNRDFVKADAPAMQAWLRLFDQWQPDFFIDCHTTDGADYQYVITYMLEIYGNMDPGLTQWQENEYLPYVRDRMFEAGYPIFPYVSFRSWHDPRSGLITRPGRPMLSQGYTALRNRPGLLIETHMLKPYKERVLATRQMIELTLERLNKKGSKLQQLIARADKVVQQSDFRERPFAVAYRNTDQYDTVSFLGVEYDVVKSDLTGGDWFQYHKGENKTFTLPWYRYPEPAAKVMLPEAYVIPMQWKTVIERLELHGIKMIRIEHDTLLPTHTYYFTDVKWRNRPYEGRMGISDFELQSRKDTTPFPSGSVIVPMDQPGARLIAWMLEPESPDSFLQWGFFNAIFEQKEYAETYVMEVKARRMLENDPELREAFDAFLADNPGVKNSSWAQLNWFYKRTKWWDEKKNVYPVRRVLAEVPGIN</sequence>
<keyword evidence="6" id="KW-0645">Protease</keyword>
<dbReference type="Pfam" id="PF00246">
    <property type="entry name" value="Peptidase_M14"/>
    <property type="match status" value="1"/>
</dbReference>
<dbReference type="KEGG" id="blq:L21SP5_02798"/>